<dbReference type="OrthoDB" id="275736at2157"/>
<dbReference type="AlphaFoldDB" id="E4NNV3"/>
<accession>E4NNV3</accession>
<dbReference type="GeneID" id="9993820"/>
<evidence type="ECO:0000313" key="2">
    <source>
        <dbReference type="EMBL" id="ELY23753.1"/>
    </source>
</evidence>
<reference evidence="1 3" key="1">
    <citation type="journal article" date="2009" name="Stand. Genomic Sci.">
        <title>Complete genome sequence of Halogeometricum borinquense type strain (PR3).</title>
        <authorList>
            <person name="Malfatti S."/>
            <person name="Tindall B.J."/>
            <person name="Schneider S."/>
            <person name="Fahnrich R."/>
            <person name="Lapidus A."/>
            <person name="Labuttii K."/>
            <person name="Copeland A."/>
            <person name="Glavina Del Rio T."/>
            <person name="Nolan M."/>
            <person name="Chen F."/>
            <person name="Lucas S."/>
            <person name="Tice H."/>
            <person name="Cheng J.F."/>
            <person name="Bruce D."/>
            <person name="Goodwin L."/>
            <person name="Pitluck S."/>
            <person name="Anderson I."/>
            <person name="Pati A."/>
            <person name="Ivanova N."/>
            <person name="Mavromatis K."/>
            <person name="Chen A."/>
            <person name="Palaniappan K."/>
            <person name="D'haeseleer P."/>
            <person name="Goker M."/>
            <person name="Bristow J."/>
            <person name="Eisen J.A."/>
            <person name="Markowitz V."/>
            <person name="Hugenholtz P."/>
            <person name="Kyrpides N.C."/>
            <person name="Klenk H.P."/>
            <person name="Chain P."/>
        </authorList>
    </citation>
    <scope>NUCLEOTIDE SEQUENCE [LARGE SCALE GENOMIC DNA]</scope>
    <source>
        <strain evidence="3">ATCC 700274 / DSM 11551 / JCM 10706 / KCTC 4070 / PR3</strain>
        <strain evidence="1">PR 3</strain>
    </source>
</reference>
<dbReference type="EMBL" id="CP001690">
    <property type="protein sequence ID" value="ADQ67567.1"/>
    <property type="molecule type" value="Genomic_DNA"/>
</dbReference>
<dbReference type="RefSeq" id="WP_006056979.1">
    <property type="nucleotide sequence ID" value="NC_014729.1"/>
</dbReference>
<dbReference type="Proteomes" id="UP000006663">
    <property type="component" value="Chromosome"/>
</dbReference>
<keyword evidence="3" id="KW-1185">Reference proteome</keyword>
<reference evidence="2 4" key="2">
    <citation type="journal article" date="2014" name="PLoS Genet.">
        <title>Phylogenetically driven sequencing of extremely halophilic archaea reveals strategies for static and dynamic osmo-response.</title>
        <authorList>
            <person name="Becker E.A."/>
            <person name="Seitzer P.M."/>
            <person name="Tritt A."/>
            <person name="Larsen D."/>
            <person name="Krusor M."/>
            <person name="Yao A.I."/>
            <person name="Wu D."/>
            <person name="Madern D."/>
            <person name="Eisen J.A."/>
            <person name="Darling A.E."/>
            <person name="Facciotti M.T."/>
        </authorList>
    </citation>
    <scope>NUCLEOTIDE SEQUENCE [LARGE SCALE GENOMIC DNA]</scope>
    <source>
        <strain evidence="2 4">DSM 11551</strain>
    </source>
</reference>
<sequence>MDIENHLHIAAWIASEAEVETIDSYSENLSRYRDLGYTHIPIPSENKFYNLENDTMMKLDEEQIIHEETHLMDVLRLIQNKPFLLIDRRIGSYYIVTDAGEFVLPHSIGTPQDEYLKKEKVEEYYEDRIDEPFSVFTEQELREEYPEIAKSEVPVGNPYQIITLSDINDRMMKEMLYSVFAELTSQLATRIENEYPDSRELITKIGDSNVGRWKKERMSGRDVHIAEYTTLRDIMEILRSSNPHFVEACGFEAKDDIDSLRKIIDIRNHVMHPNRSLVYNRSDITNVLDAIDEAQRIISGMK</sequence>
<dbReference type="HOGENOM" id="CLU_920115_0_0_2"/>
<evidence type="ECO:0000313" key="1">
    <source>
        <dbReference type="EMBL" id="ADQ67567.1"/>
    </source>
</evidence>
<protein>
    <recommendedName>
        <fullName evidence="5">Swt1-like HEPN domain-containing protein</fullName>
    </recommendedName>
</protein>
<evidence type="ECO:0000313" key="4">
    <source>
        <dbReference type="Proteomes" id="UP000011585"/>
    </source>
</evidence>
<evidence type="ECO:0000313" key="3">
    <source>
        <dbReference type="Proteomes" id="UP000006663"/>
    </source>
</evidence>
<gene>
    <name evidence="1" type="ordered locus">Hbor_20010</name>
    <name evidence="2" type="ORF">C499_18419</name>
</gene>
<dbReference type="Proteomes" id="UP000011585">
    <property type="component" value="Unassembled WGS sequence"/>
</dbReference>
<organism evidence="1 3">
    <name type="scientific">Halogeometricum borinquense (strain ATCC 700274 / DSM 11551 / JCM 10706 / KCTC 4070 / PR3)</name>
    <dbReference type="NCBI Taxonomy" id="469382"/>
    <lineage>
        <taxon>Archaea</taxon>
        <taxon>Methanobacteriati</taxon>
        <taxon>Methanobacteriota</taxon>
        <taxon>Stenosarchaea group</taxon>
        <taxon>Halobacteria</taxon>
        <taxon>Halobacteriales</taxon>
        <taxon>Haloferacaceae</taxon>
        <taxon>Halogeometricum</taxon>
    </lineage>
</organism>
<dbReference type="EMBL" id="AOHT01000051">
    <property type="protein sequence ID" value="ELY23753.1"/>
    <property type="molecule type" value="Genomic_DNA"/>
</dbReference>
<name>E4NNV3_HALBP</name>
<dbReference type="KEGG" id="hbo:Hbor_20010"/>
<dbReference type="eggNOG" id="arCOG13975">
    <property type="taxonomic scope" value="Archaea"/>
</dbReference>
<proteinExistence type="predicted"/>
<evidence type="ECO:0008006" key="5">
    <source>
        <dbReference type="Google" id="ProtNLM"/>
    </source>
</evidence>